<reference evidence="1 2" key="1">
    <citation type="submission" date="2015-03" db="EMBL/GenBank/DDBJ databases">
        <title>Comparative genomics of Pseudomonas insights into diversity of traits involved in vanlence and defense.</title>
        <authorList>
            <person name="Qin Y."/>
        </authorList>
    </citation>
    <scope>NUCLEOTIDE SEQUENCE [LARGE SCALE GENOMIC DNA]</scope>
    <source>
        <strain evidence="1 2">C8</strain>
    </source>
</reference>
<evidence type="ECO:0000313" key="1">
    <source>
        <dbReference type="EMBL" id="KJZ49725.1"/>
    </source>
</evidence>
<evidence type="ECO:0000313" key="2">
    <source>
        <dbReference type="Proteomes" id="UP000033588"/>
    </source>
</evidence>
<dbReference type="Proteomes" id="UP000033588">
    <property type="component" value="Unassembled WGS sequence"/>
</dbReference>
<dbReference type="RefSeq" id="WP_046038046.1">
    <property type="nucleotide sequence ID" value="NZ_LACC01000006.1"/>
</dbReference>
<name>A0A0F4U096_PSEFL</name>
<dbReference type="AlphaFoldDB" id="A0A0F4U096"/>
<dbReference type="PATRIC" id="fig|294.132.peg.5402"/>
<organism evidence="1 2">
    <name type="scientific">Pseudomonas fluorescens</name>
    <dbReference type="NCBI Taxonomy" id="294"/>
    <lineage>
        <taxon>Bacteria</taxon>
        <taxon>Pseudomonadati</taxon>
        <taxon>Pseudomonadota</taxon>
        <taxon>Gammaproteobacteria</taxon>
        <taxon>Pseudomonadales</taxon>
        <taxon>Pseudomonadaceae</taxon>
        <taxon>Pseudomonas</taxon>
    </lineage>
</organism>
<dbReference type="EMBL" id="LACC01000006">
    <property type="protein sequence ID" value="KJZ49725.1"/>
    <property type="molecule type" value="Genomic_DNA"/>
</dbReference>
<proteinExistence type="predicted"/>
<sequence length="203" mass="23518">MPTENKPAEPIPSLASGADLNAATWTDFVERLRYDCKGPRVDDHCTSGAIFIVEERKIICGLDTDYTDKKLVYFNSGESVCYSPTEYWQNCDRDQKRKLNQLMQDECGVQFMKAREWQQWDVLDGLPEHTVTGWVDHWDYVNAHFTHAAAEAFIQRKKYDYRDGLRIYVDSQYWCWEFEAIKAAILDGTLTYDASPSYCPPKG</sequence>
<comment type="caution">
    <text evidence="1">The sequence shown here is derived from an EMBL/GenBank/DDBJ whole genome shotgun (WGS) entry which is preliminary data.</text>
</comment>
<protein>
    <submittedName>
        <fullName evidence="1">Uncharacterized protein</fullName>
    </submittedName>
</protein>
<gene>
    <name evidence="1" type="ORF">VC35_04535</name>
</gene>
<accession>A0A0F4U096</accession>
<dbReference type="OrthoDB" id="8901973at2"/>